<evidence type="ECO:0008006" key="7">
    <source>
        <dbReference type="Google" id="ProtNLM"/>
    </source>
</evidence>
<dbReference type="VEuPathDB" id="CryptoDB:Cvel_6047"/>
<evidence type="ECO:0000256" key="4">
    <source>
        <dbReference type="ARBA" id="ARBA00023136"/>
    </source>
</evidence>
<keyword evidence="2 5" id="KW-0812">Transmembrane</keyword>
<feature type="transmembrane region" description="Helical" evidence="5">
    <location>
        <begin position="148"/>
        <end position="167"/>
    </location>
</feature>
<comment type="subcellular location">
    <subcellularLocation>
        <location evidence="1">Membrane</location>
        <topology evidence="1">Multi-pass membrane protein</topology>
    </subcellularLocation>
</comment>
<feature type="transmembrane region" description="Helical" evidence="5">
    <location>
        <begin position="65"/>
        <end position="86"/>
    </location>
</feature>
<feature type="transmembrane region" description="Helical" evidence="5">
    <location>
        <begin position="327"/>
        <end position="347"/>
    </location>
</feature>
<dbReference type="PANTHER" id="PTHR16119">
    <property type="entry name" value="TRANSMEMBRANE PROTEIN 144"/>
    <property type="match status" value="1"/>
</dbReference>
<dbReference type="GO" id="GO:0016020">
    <property type="term" value="C:membrane"/>
    <property type="evidence" value="ECO:0007669"/>
    <property type="project" value="UniProtKB-SubCell"/>
</dbReference>
<evidence type="ECO:0000256" key="1">
    <source>
        <dbReference type="ARBA" id="ARBA00004141"/>
    </source>
</evidence>
<keyword evidence="4 5" id="KW-0472">Membrane</keyword>
<feature type="transmembrane region" description="Helical" evidence="5">
    <location>
        <begin position="204"/>
        <end position="222"/>
    </location>
</feature>
<organism evidence="6">
    <name type="scientific">Chromera velia CCMP2878</name>
    <dbReference type="NCBI Taxonomy" id="1169474"/>
    <lineage>
        <taxon>Eukaryota</taxon>
        <taxon>Sar</taxon>
        <taxon>Alveolata</taxon>
        <taxon>Colpodellida</taxon>
        <taxon>Chromeraceae</taxon>
        <taxon>Chromera</taxon>
    </lineage>
</organism>
<sequence>MGVLPGGGFSFGHMLAVLALIFHGMSYLYSHGTGSILGPFPVHGQHEMDSLLISELPPPHYVHPIAFQVYCVIGVLISCATCALYAHELVLSDWGIIAGALYNMNMQLTIQASSWVGISTGCGVASASAIVSSAIIGRLLFEDAVLSGQMSFMALCLMVLGILGVCFSREMAFSLCQAGVHSPLSLVPWPTNPHFANASKAGKTLGLICGVLGGAFGGAMMAPQRLSGLSIFEFLPSFGLGAAFCSLSMLGSFYLAAPTWMRPEWSTDDLVGGTFTGIVWNTSLVFVLLAIDRVGYAFAFATFHCFAVVVMFWNHFLWNGNSPKVRFVYGGSAILVITGIATLALAAPGR</sequence>
<dbReference type="EMBL" id="CDMZ01002105">
    <property type="protein sequence ID" value="CEM40802.1"/>
    <property type="molecule type" value="Genomic_DNA"/>
</dbReference>
<feature type="transmembrane region" description="Helical" evidence="5">
    <location>
        <begin position="114"/>
        <end position="136"/>
    </location>
</feature>
<name>A0A0G4HAK6_9ALVE</name>
<dbReference type="GO" id="GO:0015144">
    <property type="term" value="F:carbohydrate transmembrane transporter activity"/>
    <property type="evidence" value="ECO:0007669"/>
    <property type="project" value="InterPro"/>
</dbReference>
<keyword evidence="3 5" id="KW-1133">Transmembrane helix</keyword>
<feature type="transmembrane region" description="Helical" evidence="5">
    <location>
        <begin position="297"/>
        <end position="315"/>
    </location>
</feature>
<feature type="transmembrane region" description="Helical" evidence="5">
    <location>
        <begin position="7"/>
        <end position="29"/>
    </location>
</feature>
<feature type="transmembrane region" description="Helical" evidence="5">
    <location>
        <begin position="234"/>
        <end position="257"/>
    </location>
</feature>
<dbReference type="InterPro" id="IPR010651">
    <property type="entry name" value="Sugar_transport"/>
</dbReference>
<dbReference type="AlphaFoldDB" id="A0A0G4HAK6"/>
<evidence type="ECO:0000256" key="2">
    <source>
        <dbReference type="ARBA" id="ARBA00022692"/>
    </source>
</evidence>
<feature type="transmembrane region" description="Helical" evidence="5">
    <location>
        <begin position="269"/>
        <end position="291"/>
    </location>
</feature>
<evidence type="ECO:0000256" key="5">
    <source>
        <dbReference type="SAM" id="Phobius"/>
    </source>
</evidence>
<dbReference type="PhylomeDB" id="A0A0G4HAK6"/>
<gene>
    <name evidence="6" type="ORF">Cvel_6047</name>
</gene>
<accession>A0A0G4HAK6</accession>
<protein>
    <recommendedName>
        <fullName evidence="7">EamA domain-containing protein</fullName>
    </recommendedName>
</protein>
<evidence type="ECO:0000256" key="3">
    <source>
        <dbReference type="ARBA" id="ARBA00022989"/>
    </source>
</evidence>
<reference evidence="6" key="1">
    <citation type="submission" date="2014-11" db="EMBL/GenBank/DDBJ databases">
        <authorList>
            <person name="Otto D Thomas"/>
            <person name="Naeem Raeece"/>
        </authorList>
    </citation>
    <scope>NUCLEOTIDE SEQUENCE</scope>
</reference>
<dbReference type="PANTHER" id="PTHR16119:SF22">
    <property type="entry name" value="EAMA DOMAIN-CONTAINING PROTEIN"/>
    <property type="match status" value="1"/>
</dbReference>
<evidence type="ECO:0000313" key="6">
    <source>
        <dbReference type="EMBL" id="CEM40802.1"/>
    </source>
</evidence>
<proteinExistence type="predicted"/>